<reference evidence="2" key="1">
    <citation type="submission" date="2006-10" db="EMBL/GenBank/DDBJ databases">
        <authorList>
            <person name="Amadeo P."/>
            <person name="Zhao Q."/>
            <person name="Wortman J."/>
            <person name="Fraser-Liggett C."/>
            <person name="Carlton J."/>
        </authorList>
    </citation>
    <scope>NUCLEOTIDE SEQUENCE</scope>
    <source>
        <strain evidence="2">G3</strain>
    </source>
</reference>
<organism evidence="2 3">
    <name type="scientific">Trichomonas vaginalis (strain ATCC PRA-98 / G3)</name>
    <dbReference type="NCBI Taxonomy" id="412133"/>
    <lineage>
        <taxon>Eukaryota</taxon>
        <taxon>Metamonada</taxon>
        <taxon>Parabasalia</taxon>
        <taxon>Trichomonadida</taxon>
        <taxon>Trichomonadidae</taxon>
        <taxon>Trichomonas</taxon>
    </lineage>
</organism>
<dbReference type="VEuPathDB" id="TrichDB:TVAG_339100"/>
<dbReference type="Proteomes" id="UP000001542">
    <property type="component" value="Unassembled WGS sequence"/>
</dbReference>
<protein>
    <submittedName>
        <fullName evidence="2">Uncharacterized protein</fullName>
    </submittedName>
</protein>
<keyword evidence="1" id="KW-0472">Membrane</keyword>
<keyword evidence="1" id="KW-1133">Transmembrane helix</keyword>
<dbReference type="InParanoid" id="A2FMS3"/>
<evidence type="ECO:0000256" key="1">
    <source>
        <dbReference type="SAM" id="Phobius"/>
    </source>
</evidence>
<feature type="transmembrane region" description="Helical" evidence="1">
    <location>
        <begin position="137"/>
        <end position="157"/>
    </location>
</feature>
<dbReference type="RefSeq" id="XP_001306717.1">
    <property type="nucleotide sequence ID" value="XM_001306716.1"/>
</dbReference>
<dbReference type="EMBL" id="DS113892">
    <property type="protein sequence ID" value="EAX93787.1"/>
    <property type="molecule type" value="Genomic_DNA"/>
</dbReference>
<dbReference type="VEuPathDB" id="TrichDB:TVAGG3_0300250"/>
<keyword evidence="1" id="KW-0812">Transmembrane</keyword>
<accession>A2FMS3</accession>
<sequence>MPMIYNVPSSVNLISSFSFTSKYDLKKEKNQILYEKDFGTVVLKVPDSVLSIESDALSNAYYMYSVCYNGTYFQDEINYHPNDFLSNFFVKENYFGTTFFGYPLTGFECDESIPDAMIISHVIGNTKLEKILSITSISLSSLCVVAIVVLIVVIYYYKKTDDNALLSNYYSVDNKINSFYT</sequence>
<reference evidence="2" key="2">
    <citation type="journal article" date="2007" name="Science">
        <title>Draft genome sequence of the sexually transmitted pathogen Trichomonas vaginalis.</title>
        <authorList>
            <person name="Carlton J.M."/>
            <person name="Hirt R.P."/>
            <person name="Silva J.C."/>
            <person name="Delcher A.L."/>
            <person name="Schatz M."/>
            <person name="Zhao Q."/>
            <person name="Wortman J.R."/>
            <person name="Bidwell S.L."/>
            <person name="Alsmark U.C.M."/>
            <person name="Besteiro S."/>
            <person name="Sicheritz-Ponten T."/>
            <person name="Noel C.J."/>
            <person name="Dacks J.B."/>
            <person name="Foster P.G."/>
            <person name="Simillion C."/>
            <person name="Van de Peer Y."/>
            <person name="Miranda-Saavedra D."/>
            <person name="Barton G.J."/>
            <person name="Westrop G.D."/>
            <person name="Mueller S."/>
            <person name="Dessi D."/>
            <person name="Fiori P.L."/>
            <person name="Ren Q."/>
            <person name="Paulsen I."/>
            <person name="Zhang H."/>
            <person name="Bastida-Corcuera F.D."/>
            <person name="Simoes-Barbosa A."/>
            <person name="Brown M.T."/>
            <person name="Hayes R.D."/>
            <person name="Mukherjee M."/>
            <person name="Okumura C.Y."/>
            <person name="Schneider R."/>
            <person name="Smith A.J."/>
            <person name="Vanacova S."/>
            <person name="Villalvazo M."/>
            <person name="Haas B.J."/>
            <person name="Pertea M."/>
            <person name="Feldblyum T.V."/>
            <person name="Utterback T.R."/>
            <person name="Shu C.L."/>
            <person name="Osoegawa K."/>
            <person name="de Jong P.J."/>
            <person name="Hrdy I."/>
            <person name="Horvathova L."/>
            <person name="Zubacova Z."/>
            <person name="Dolezal P."/>
            <person name="Malik S.B."/>
            <person name="Logsdon J.M. Jr."/>
            <person name="Henze K."/>
            <person name="Gupta A."/>
            <person name="Wang C.C."/>
            <person name="Dunne R.L."/>
            <person name="Upcroft J.A."/>
            <person name="Upcroft P."/>
            <person name="White O."/>
            <person name="Salzberg S.L."/>
            <person name="Tang P."/>
            <person name="Chiu C.-H."/>
            <person name="Lee Y.-S."/>
            <person name="Embley T.M."/>
            <person name="Coombs G.H."/>
            <person name="Mottram J.C."/>
            <person name="Tachezy J."/>
            <person name="Fraser-Liggett C.M."/>
            <person name="Johnson P.J."/>
        </authorList>
    </citation>
    <scope>NUCLEOTIDE SEQUENCE [LARGE SCALE GENOMIC DNA]</scope>
    <source>
        <strain evidence="2">G3</strain>
    </source>
</reference>
<keyword evidence="3" id="KW-1185">Reference proteome</keyword>
<evidence type="ECO:0000313" key="2">
    <source>
        <dbReference type="EMBL" id="EAX93787.1"/>
    </source>
</evidence>
<dbReference type="KEGG" id="tva:4751512"/>
<proteinExistence type="predicted"/>
<gene>
    <name evidence="2" type="ORF">TVAG_339100</name>
</gene>
<evidence type="ECO:0000313" key="3">
    <source>
        <dbReference type="Proteomes" id="UP000001542"/>
    </source>
</evidence>
<dbReference type="AlphaFoldDB" id="A2FMS3"/>
<name>A2FMS3_TRIV3</name>